<gene>
    <name evidence="2" type="ORF">GCM10023333_20910</name>
</gene>
<keyword evidence="3" id="KW-1185">Reference proteome</keyword>
<keyword evidence="1" id="KW-1133">Transmembrane helix</keyword>
<dbReference type="EMBL" id="BAABJZ010000070">
    <property type="protein sequence ID" value="GAA4887291.1"/>
    <property type="molecule type" value="Genomic_DNA"/>
</dbReference>
<feature type="transmembrane region" description="Helical" evidence="1">
    <location>
        <begin position="72"/>
        <end position="91"/>
    </location>
</feature>
<keyword evidence="1" id="KW-0812">Transmembrane</keyword>
<evidence type="ECO:0000313" key="3">
    <source>
        <dbReference type="Proteomes" id="UP001499988"/>
    </source>
</evidence>
<evidence type="ECO:0000313" key="2">
    <source>
        <dbReference type="EMBL" id="GAA4887291.1"/>
    </source>
</evidence>
<organism evidence="2 3">
    <name type="scientific">Ferrimonas pelagia</name>
    <dbReference type="NCBI Taxonomy" id="1177826"/>
    <lineage>
        <taxon>Bacteria</taxon>
        <taxon>Pseudomonadati</taxon>
        <taxon>Pseudomonadota</taxon>
        <taxon>Gammaproteobacteria</taxon>
        <taxon>Alteromonadales</taxon>
        <taxon>Ferrimonadaceae</taxon>
        <taxon>Ferrimonas</taxon>
    </lineage>
</organism>
<keyword evidence="1" id="KW-0472">Membrane</keyword>
<comment type="caution">
    <text evidence="2">The sequence shown here is derived from an EMBL/GenBank/DDBJ whole genome shotgun (WGS) entry which is preliminary data.</text>
</comment>
<reference evidence="3" key="1">
    <citation type="journal article" date="2019" name="Int. J. Syst. Evol. Microbiol.">
        <title>The Global Catalogue of Microorganisms (GCM) 10K type strain sequencing project: providing services to taxonomists for standard genome sequencing and annotation.</title>
        <authorList>
            <consortium name="The Broad Institute Genomics Platform"/>
            <consortium name="The Broad Institute Genome Sequencing Center for Infectious Disease"/>
            <person name="Wu L."/>
            <person name="Ma J."/>
        </authorList>
    </citation>
    <scope>NUCLEOTIDE SEQUENCE [LARGE SCALE GENOMIC DNA]</scope>
    <source>
        <strain evidence="3">JCM 18401</strain>
    </source>
</reference>
<dbReference type="RefSeq" id="WP_345335328.1">
    <property type="nucleotide sequence ID" value="NZ_BAABJZ010000070.1"/>
</dbReference>
<evidence type="ECO:0000256" key="1">
    <source>
        <dbReference type="SAM" id="Phobius"/>
    </source>
</evidence>
<accession>A0ABP9EUT6</accession>
<name>A0ABP9EUT6_9GAMM</name>
<proteinExistence type="predicted"/>
<dbReference type="Proteomes" id="UP001499988">
    <property type="component" value="Unassembled WGS sequence"/>
</dbReference>
<sequence>MNEHHLRQQRVAALLIASSRNAYAESGNSVANRSSTLALLAQPTTDASVSKTPILAQIVVFEDLYHSAHNVYYVKSCIVWLLGSIVGLGILNSSELELANLSLRWFAKLSVRPSEF</sequence>
<protein>
    <submittedName>
        <fullName evidence="2">Uncharacterized protein</fullName>
    </submittedName>
</protein>